<gene>
    <name evidence="3" type="ORF">XAT740_LOCUS56117</name>
</gene>
<dbReference type="SMART" id="SM00855">
    <property type="entry name" value="PGAM"/>
    <property type="match status" value="1"/>
</dbReference>
<accession>A0A816F690</accession>
<dbReference type="EMBL" id="CAJNOR010010838">
    <property type="protein sequence ID" value="CAF1657045.1"/>
    <property type="molecule type" value="Genomic_DNA"/>
</dbReference>
<dbReference type="InterPro" id="IPR029033">
    <property type="entry name" value="His_PPase_superfam"/>
</dbReference>
<dbReference type="InterPro" id="IPR013078">
    <property type="entry name" value="His_Pase_superF_clade-1"/>
</dbReference>
<reference evidence="3" key="1">
    <citation type="submission" date="2021-02" db="EMBL/GenBank/DDBJ databases">
        <authorList>
            <person name="Nowell W R."/>
        </authorList>
    </citation>
    <scope>NUCLEOTIDE SEQUENCE</scope>
</reference>
<sequence length="735" mass="83711">MLLSYLILFVCSKYTEAIDSPTHQITKLEHLYPLPTNDKIEALAAQFDQEPNWEYGNMRMRLSDIEESTPNDPRVASPPKTGPGIIKQGHLYFPESYHGYPVDNKGVHAETKHYIFVVRHGLYLNTEQDASSHLLRYGKYQARMAGDKINKTIRDIIAKSGPLTRPIKLLSSTQTRAFETLYNIRLQLGNDFEYEPEIIQDTGITECVDIRRVRLRWMYFVSEYLQPVKSDRPETTITIVASHGNLLTSFDYIIHNFVHEGHPPHTFGQFQFPISTGLTHGETLLYLITGNELVQRIAFFQQNEIPITINHAQLGRDYYYQWAALFQCKIQHAIDNINGYVQVAILKHVFSIEHFPNTIKNYVNIVGQEMVDEYETHLLPMLMNTCRTYLYHLSMMQTNTDFGSFSRLVPPVKIPESAEELRTPIDLPTDRFSAYALPFTVDNTILAFKKRDLRNDARVLPIRIINGPEIASAESCFHVRSLLLSVDYNVTEQVTDIGIEFNYFQRSGTFDFFEYQRMQAHYMFDRYFRAARVEPERPSFEVYIFCGDGRYFSGFRHELTDQRILSVAALHVPRYTGMNDAGLEHASALFFEVLGSDSITLHDILTVQKARGISEHQRMVTKAPLGLSLNDVNTWVNDKNGPCSLKYLIDNMADVSLQLTAGSTVAQERVAAVLQDEWNPYLAGMLIYTCRLKLNILDIPALPSASNTNDENATANQCKKEDGNGAAAGPSGDCA</sequence>
<dbReference type="AlphaFoldDB" id="A0A816F690"/>
<dbReference type="CDD" id="cd07040">
    <property type="entry name" value="HP"/>
    <property type="match status" value="1"/>
</dbReference>
<keyword evidence="2" id="KW-0732">Signal</keyword>
<dbReference type="Proteomes" id="UP000663828">
    <property type="component" value="Unassembled WGS sequence"/>
</dbReference>
<evidence type="ECO:0000256" key="2">
    <source>
        <dbReference type="SAM" id="SignalP"/>
    </source>
</evidence>
<evidence type="ECO:0000256" key="1">
    <source>
        <dbReference type="SAM" id="MobiDB-lite"/>
    </source>
</evidence>
<feature type="signal peptide" evidence="2">
    <location>
        <begin position="1"/>
        <end position="17"/>
    </location>
</feature>
<evidence type="ECO:0000313" key="3">
    <source>
        <dbReference type="EMBL" id="CAF1657045.1"/>
    </source>
</evidence>
<feature type="chain" id="PRO_5032827450" evidence="2">
    <location>
        <begin position="18"/>
        <end position="735"/>
    </location>
</feature>
<dbReference type="SUPFAM" id="SSF53254">
    <property type="entry name" value="Phosphoglycerate mutase-like"/>
    <property type="match status" value="1"/>
</dbReference>
<dbReference type="Gene3D" id="3.40.50.1240">
    <property type="entry name" value="Phosphoglycerate mutase-like"/>
    <property type="match status" value="1"/>
</dbReference>
<evidence type="ECO:0000313" key="4">
    <source>
        <dbReference type="Proteomes" id="UP000663828"/>
    </source>
</evidence>
<protein>
    <submittedName>
        <fullName evidence="3">Uncharacterized protein</fullName>
    </submittedName>
</protein>
<feature type="region of interest" description="Disordered" evidence="1">
    <location>
        <begin position="705"/>
        <end position="735"/>
    </location>
</feature>
<keyword evidence="4" id="KW-1185">Reference proteome</keyword>
<name>A0A816F690_ADIRI</name>
<organism evidence="3 4">
    <name type="scientific">Adineta ricciae</name>
    <name type="common">Rotifer</name>
    <dbReference type="NCBI Taxonomy" id="249248"/>
    <lineage>
        <taxon>Eukaryota</taxon>
        <taxon>Metazoa</taxon>
        <taxon>Spiralia</taxon>
        <taxon>Gnathifera</taxon>
        <taxon>Rotifera</taxon>
        <taxon>Eurotatoria</taxon>
        <taxon>Bdelloidea</taxon>
        <taxon>Adinetida</taxon>
        <taxon>Adinetidae</taxon>
        <taxon>Adineta</taxon>
    </lineage>
</organism>
<comment type="caution">
    <text evidence="3">The sequence shown here is derived from an EMBL/GenBank/DDBJ whole genome shotgun (WGS) entry which is preliminary data.</text>
</comment>
<proteinExistence type="predicted"/>
<feature type="compositionally biased region" description="Polar residues" evidence="1">
    <location>
        <begin position="705"/>
        <end position="717"/>
    </location>
</feature>